<proteinExistence type="predicted"/>
<name>A0A835QJH9_VANPL</name>
<dbReference type="AlphaFoldDB" id="A0A835QJH9"/>
<protein>
    <submittedName>
        <fullName evidence="1">Uncharacterized protein</fullName>
    </submittedName>
</protein>
<comment type="caution">
    <text evidence="1">The sequence shown here is derived from an EMBL/GenBank/DDBJ whole genome shotgun (WGS) entry which is preliminary data.</text>
</comment>
<keyword evidence="2" id="KW-1185">Reference proteome</keyword>
<organism evidence="1 2">
    <name type="scientific">Vanilla planifolia</name>
    <name type="common">Vanilla</name>
    <dbReference type="NCBI Taxonomy" id="51239"/>
    <lineage>
        <taxon>Eukaryota</taxon>
        <taxon>Viridiplantae</taxon>
        <taxon>Streptophyta</taxon>
        <taxon>Embryophyta</taxon>
        <taxon>Tracheophyta</taxon>
        <taxon>Spermatophyta</taxon>
        <taxon>Magnoliopsida</taxon>
        <taxon>Liliopsida</taxon>
        <taxon>Asparagales</taxon>
        <taxon>Orchidaceae</taxon>
        <taxon>Vanilloideae</taxon>
        <taxon>Vanilleae</taxon>
        <taxon>Vanilla</taxon>
    </lineage>
</organism>
<evidence type="ECO:0000313" key="1">
    <source>
        <dbReference type="EMBL" id="KAG0470744.1"/>
    </source>
</evidence>
<gene>
    <name evidence="1" type="ORF">HPP92_017444</name>
</gene>
<sequence length="130" mass="14821">MSMLQPKEVERMQVEVEAMDLSTTSSVLWLEVEQQEGEVAPRGRISLFFRALAKLSKSVFEIRIGRMLHGKKMKKLDFQRIGLLTHVYRKPTLASSSVLNKPFNNPLYKINLIPFSLPLIKPHPTGSSIE</sequence>
<accession>A0A835QJH9</accession>
<reference evidence="1 2" key="1">
    <citation type="journal article" date="2020" name="Nat. Food">
        <title>A phased Vanilla planifolia genome enables genetic improvement of flavour and production.</title>
        <authorList>
            <person name="Hasing T."/>
            <person name="Tang H."/>
            <person name="Brym M."/>
            <person name="Khazi F."/>
            <person name="Huang T."/>
            <person name="Chambers A.H."/>
        </authorList>
    </citation>
    <scope>NUCLEOTIDE SEQUENCE [LARGE SCALE GENOMIC DNA]</scope>
    <source>
        <tissue evidence="1">Leaf</tissue>
    </source>
</reference>
<dbReference type="Proteomes" id="UP000636800">
    <property type="component" value="Unassembled WGS sequence"/>
</dbReference>
<dbReference type="EMBL" id="JADCNL010000008">
    <property type="protein sequence ID" value="KAG0470744.1"/>
    <property type="molecule type" value="Genomic_DNA"/>
</dbReference>
<dbReference type="OrthoDB" id="74183at2759"/>
<evidence type="ECO:0000313" key="2">
    <source>
        <dbReference type="Proteomes" id="UP000636800"/>
    </source>
</evidence>